<evidence type="ECO:0000256" key="11">
    <source>
        <dbReference type="SAM" id="Phobius"/>
    </source>
</evidence>
<evidence type="ECO:0000256" key="10">
    <source>
        <dbReference type="ARBA" id="ARBA00023134"/>
    </source>
</evidence>
<proteinExistence type="inferred from homology"/>
<dbReference type="PANTHER" id="PTHR45684">
    <property type="entry name" value="RE74312P"/>
    <property type="match status" value="1"/>
</dbReference>
<gene>
    <name evidence="13" type="primary">LOC107911916</name>
</gene>
<evidence type="ECO:0000256" key="9">
    <source>
        <dbReference type="ARBA" id="ARBA00023034"/>
    </source>
</evidence>
<evidence type="ECO:0000256" key="7">
    <source>
        <dbReference type="ARBA" id="ARBA00022892"/>
    </source>
</evidence>
<comment type="subcellular location">
    <subcellularLocation>
        <location evidence="1">Endoplasmic reticulum</location>
    </subcellularLocation>
    <subcellularLocation>
        <location evidence="2">Golgi apparatus</location>
    </subcellularLocation>
</comment>
<evidence type="ECO:0000313" key="13">
    <source>
        <dbReference type="RefSeq" id="XP_016695392.1"/>
    </source>
</evidence>
<evidence type="ECO:0000256" key="1">
    <source>
        <dbReference type="ARBA" id="ARBA00004240"/>
    </source>
</evidence>
<dbReference type="GO" id="GO:0005794">
    <property type="term" value="C:Golgi apparatus"/>
    <property type="evidence" value="ECO:0007669"/>
    <property type="project" value="UniProtKB-SubCell"/>
</dbReference>
<dbReference type="GO" id="GO:0003924">
    <property type="term" value="F:GTPase activity"/>
    <property type="evidence" value="ECO:0000318"/>
    <property type="project" value="GO_Central"/>
</dbReference>
<dbReference type="AlphaFoldDB" id="A0A1U8JYN1"/>
<dbReference type="InterPro" id="IPR027417">
    <property type="entry name" value="P-loop_NTPase"/>
</dbReference>
<dbReference type="Proteomes" id="UP000818029">
    <property type="component" value="Chromosome D11"/>
</dbReference>
<dbReference type="Pfam" id="PF00025">
    <property type="entry name" value="Arf"/>
    <property type="match status" value="1"/>
</dbReference>
<evidence type="ECO:0000256" key="5">
    <source>
        <dbReference type="ARBA" id="ARBA00022741"/>
    </source>
</evidence>
<evidence type="ECO:0000256" key="8">
    <source>
        <dbReference type="ARBA" id="ARBA00022927"/>
    </source>
</evidence>
<accession>A0A1U8JYN1</accession>
<sequence>MSSTGDLDLQIEQLMNCKPLSEEEVKALCEQIFIFSFSAVKAHQFLTEESWDTFKQIFDTNMLEASKRLVQHQPTQYPTLEELSIGMIKFKAFDLGGHQIARRVWKDYYAKVFAFMYVCIYIFSIRNQLKIQVLINCYHQFNKKHVNEWLDGEKTQKTAKFCPYTYLLGCMPIFLL</sequence>
<dbReference type="STRING" id="3635.A0A1U8JYN1"/>
<dbReference type="PRINTS" id="PR00328">
    <property type="entry name" value="SAR1GTPBP"/>
</dbReference>
<keyword evidence="10" id="KW-0342">GTP-binding</keyword>
<keyword evidence="9" id="KW-0333">Golgi apparatus</keyword>
<reference evidence="12" key="1">
    <citation type="journal article" date="2020" name="Nat. Genet.">
        <title>Genomic diversifications of five Gossypium allopolyploid species and their impact on cotton improvement.</title>
        <authorList>
            <person name="Chen Z.J."/>
            <person name="Sreedasyam A."/>
            <person name="Ando A."/>
            <person name="Song Q."/>
            <person name="De Santiago L.M."/>
            <person name="Hulse-Kemp A.M."/>
            <person name="Ding M."/>
            <person name="Ye W."/>
            <person name="Kirkbride R.C."/>
            <person name="Jenkins J."/>
            <person name="Plott C."/>
            <person name="Lovell J."/>
            <person name="Lin Y.M."/>
            <person name="Vaughn R."/>
            <person name="Liu B."/>
            <person name="Simpson S."/>
            <person name="Scheffler B.E."/>
            <person name="Wen L."/>
            <person name="Saski C.A."/>
            <person name="Grover C.E."/>
            <person name="Hu G."/>
            <person name="Conover J.L."/>
            <person name="Carlson J.W."/>
            <person name="Shu S."/>
            <person name="Boston L.B."/>
            <person name="Williams M."/>
            <person name="Peterson D.G."/>
            <person name="McGee K."/>
            <person name="Jones D.C."/>
            <person name="Wendel J.F."/>
            <person name="Stelly D.M."/>
            <person name="Grimwood J."/>
            <person name="Schmutz J."/>
        </authorList>
    </citation>
    <scope>NUCLEOTIDE SEQUENCE [LARGE SCALE GENOMIC DNA]</scope>
    <source>
        <strain evidence="12">cv. TM-1</strain>
    </source>
</reference>
<evidence type="ECO:0000256" key="3">
    <source>
        <dbReference type="ARBA" id="ARBA00007507"/>
    </source>
</evidence>
<dbReference type="GO" id="GO:0006886">
    <property type="term" value="P:intracellular protein transport"/>
    <property type="evidence" value="ECO:0007669"/>
    <property type="project" value="InterPro"/>
</dbReference>
<keyword evidence="4" id="KW-0813">Transport</keyword>
<keyword evidence="11" id="KW-1133">Transmembrane helix</keyword>
<protein>
    <submittedName>
        <fullName evidence="13">Uncharacterized protein isoform X1</fullName>
    </submittedName>
</protein>
<dbReference type="GO" id="GO:0006888">
    <property type="term" value="P:endoplasmic reticulum to Golgi vesicle-mediated transport"/>
    <property type="evidence" value="ECO:0000318"/>
    <property type="project" value="GO_Central"/>
</dbReference>
<evidence type="ECO:0000256" key="4">
    <source>
        <dbReference type="ARBA" id="ARBA00022448"/>
    </source>
</evidence>
<dbReference type="GO" id="GO:0016050">
    <property type="term" value="P:vesicle organization"/>
    <property type="evidence" value="ECO:0000318"/>
    <property type="project" value="GO_Central"/>
</dbReference>
<dbReference type="Gene3D" id="3.40.50.300">
    <property type="entry name" value="P-loop containing nucleotide triphosphate hydrolases"/>
    <property type="match status" value="1"/>
</dbReference>
<evidence type="ECO:0000313" key="12">
    <source>
        <dbReference type="Proteomes" id="UP000818029"/>
    </source>
</evidence>
<keyword evidence="11" id="KW-0812">Transmembrane</keyword>
<feature type="transmembrane region" description="Helical" evidence="11">
    <location>
        <begin position="108"/>
        <end position="125"/>
    </location>
</feature>
<name>A0A1U8JYN1_GOSHI</name>
<evidence type="ECO:0000256" key="2">
    <source>
        <dbReference type="ARBA" id="ARBA00004555"/>
    </source>
</evidence>
<dbReference type="SUPFAM" id="SSF52540">
    <property type="entry name" value="P-loop containing nucleoside triphosphate hydrolases"/>
    <property type="match status" value="1"/>
</dbReference>
<dbReference type="GeneID" id="107911916"/>
<keyword evidence="5" id="KW-0547">Nucleotide-binding</keyword>
<comment type="similarity">
    <text evidence="3">Belongs to the small GTPase superfamily. SAR1 family.</text>
</comment>
<dbReference type="GO" id="GO:0061024">
    <property type="term" value="P:membrane organization"/>
    <property type="evidence" value="ECO:0000318"/>
    <property type="project" value="GO_Central"/>
</dbReference>
<dbReference type="GO" id="GO:0030127">
    <property type="term" value="C:COPII vesicle coat"/>
    <property type="evidence" value="ECO:0000318"/>
    <property type="project" value="GO_Central"/>
</dbReference>
<keyword evidence="8" id="KW-0653">Protein transport</keyword>
<keyword evidence="7" id="KW-0931">ER-Golgi transport</keyword>
<dbReference type="GO" id="GO:0070971">
    <property type="term" value="C:endoplasmic reticulum exit site"/>
    <property type="evidence" value="ECO:0000318"/>
    <property type="project" value="GO_Central"/>
</dbReference>
<dbReference type="GO" id="GO:0005525">
    <property type="term" value="F:GTP binding"/>
    <property type="evidence" value="ECO:0007669"/>
    <property type="project" value="UniProtKB-KW"/>
</dbReference>
<evidence type="ECO:0000256" key="6">
    <source>
        <dbReference type="ARBA" id="ARBA00022824"/>
    </source>
</evidence>
<dbReference type="InterPro" id="IPR006687">
    <property type="entry name" value="Small_GTPase_SAR1"/>
</dbReference>
<dbReference type="KEGG" id="ghi:107911916"/>
<dbReference type="RefSeq" id="XP_016695392.1">
    <property type="nucleotide sequence ID" value="XM_016839903.2"/>
</dbReference>
<dbReference type="PaxDb" id="3635-A0A1U8JYN1"/>
<keyword evidence="12" id="KW-1185">Reference proteome</keyword>
<dbReference type="GO" id="GO:0003400">
    <property type="term" value="P:regulation of COPII vesicle coating"/>
    <property type="evidence" value="ECO:0000318"/>
    <property type="project" value="GO_Central"/>
</dbReference>
<reference evidence="13" key="2">
    <citation type="submission" date="2025-08" db="UniProtKB">
        <authorList>
            <consortium name="RefSeq"/>
        </authorList>
    </citation>
    <scope>IDENTIFICATION</scope>
</reference>
<keyword evidence="6" id="KW-0256">Endoplasmic reticulum</keyword>
<dbReference type="InterPro" id="IPR006689">
    <property type="entry name" value="Small_GTPase_ARF/SAR"/>
</dbReference>
<organism evidence="12 13">
    <name type="scientific">Gossypium hirsutum</name>
    <name type="common">Upland cotton</name>
    <name type="synonym">Gossypium mexicanum</name>
    <dbReference type="NCBI Taxonomy" id="3635"/>
    <lineage>
        <taxon>Eukaryota</taxon>
        <taxon>Viridiplantae</taxon>
        <taxon>Streptophyta</taxon>
        <taxon>Embryophyta</taxon>
        <taxon>Tracheophyta</taxon>
        <taxon>Spermatophyta</taxon>
        <taxon>Magnoliopsida</taxon>
        <taxon>eudicotyledons</taxon>
        <taxon>Gunneridae</taxon>
        <taxon>Pentapetalae</taxon>
        <taxon>rosids</taxon>
        <taxon>malvids</taxon>
        <taxon>Malvales</taxon>
        <taxon>Malvaceae</taxon>
        <taxon>Malvoideae</taxon>
        <taxon>Gossypium</taxon>
    </lineage>
</organism>
<keyword evidence="11" id="KW-0472">Membrane</keyword>